<dbReference type="CDD" id="cd17933">
    <property type="entry name" value="DEXSc_RecD-like"/>
    <property type="match status" value="1"/>
</dbReference>
<dbReference type="Pfam" id="PF13604">
    <property type="entry name" value="AAA_30"/>
    <property type="match status" value="1"/>
</dbReference>
<dbReference type="AlphaFoldDB" id="A0A5R9IYV6"/>
<dbReference type="EMBL" id="VCDI01000012">
    <property type="protein sequence ID" value="TLU70664.1"/>
    <property type="molecule type" value="Genomic_DNA"/>
</dbReference>
<accession>A0A5R9IYV6</accession>
<gene>
    <name evidence="7" type="primary">traA</name>
    <name evidence="7" type="ORF">FE263_20975</name>
</gene>
<dbReference type="PANTHER" id="PTHR43788:SF6">
    <property type="entry name" value="DNA HELICASE B"/>
    <property type="match status" value="1"/>
</dbReference>
<evidence type="ECO:0000256" key="1">
    <source>
        <dbReference type="ARBA" id="ARBA00010873"/>
    </source>
</evidence>
<dbReference type="Gene3D" id="2.30.30.940">
    <property type="match status" value="1"/>
</dbReference>
<dbReference type="OrthoDB" id="1826980at2"/>
<evidence type="ECO:0000256" key="2">
    <source>
        <dbReference type="ARBA" id="ARBA00022741"/>
    </source>
</evidence>
<dbReference type="InterPro" id="IPR005053">
    <property type="entry name" value="MobA_MobL"/>
</dbReference>
<evidence type="ECO:0000259" key="6">
    <source>
        <dbReference type="Pfam" id="PF03389"/>
    </source>
</evidence>
<feature type="domain" description="MobA/MobL protein" evidence="6">
    <location>
        <begin position="17"/>
        <end position="221"/>
    </location>
</feature>
<dbReference type="NCBIfam" id="TIGR02768">
    <property type="entry name" value="TraA_Ti"/>
    <property type="match status" value="1"/>
</dbReference>
<dbReference type="NCBIfam" id="NF041496">
    <property type="entry name" value="MobQ"/>
    <property type="match status" value="1"/>
</dbReference>
<comment type="similarity">
    <text evidence="1">Belongs to the MobA/MobL family.</text>
</comment>
<dbReference type="RefSeq" id="WP_138328017.1">
    <property type="nucleotide sequence ID" value="NZ_VCDI01000012.1"/>
</dbReference>
<dbReference type="PANTHER" id="PTHR43788">
    <property type="entry name" value="DNA2/NAM7 HELICASE FAMILY MEMBER"/>
    <property type="match status" value="1"/>
</dbReference>
<organism evidence="7 8">
    <name type="scientific">Lichenicoccus roseus</name>
    <dbReference type="NCBI Taxonomy" id="2683649"/>
    <lineage>
        <taxon>Bacteria</taxon>
        <taxon>Pseudomonadati</taxon>
        <taxon>Pseudomonadota</taxon>
        <taxon>Alphaproteobacteria</taxon>
        <taxon>Acetobacterales</taxon>
        <taxon>Acetobacteraceae</taxon>
        <taxon>Lichenicoccus</taxon>
    </lineage>
</organism>
<dbReference type="InterPro" id="IPR014136">
    <property type="entry name" value="TraA_Ti"/>
</dbReference>
<dbReference type="CDD" id="cd18809">
    <property type="entry name" value="SF1_C_RecD"/>
    <property type="match status" value="1"/>
</dbReference>
<evidence type="ECO:0000256" key="3">
    <source>
        <dbReference type="ARBA" id="ARBA00022840"/>
    </source>
</evidence>
<dbReference type="Gene3D" id="3.40.50.300">
    <property type="entry name" value="P-loop containing nucleotide triphosphate hydrolases"/>
    <property type="match status" value="2"/>
</dbReference>
<evidence type="ECO:0000256" key="4">
    <source>
        <dbReference type="ARBA" id="ARBA00022971"/>
    </source>
</evidence>
<proteinExistence type="inferred from homology"/>
<dbReference type="Pfam" id="PF03389">
    <property type="entry name" value="MobA_MobL"/>
    <property type="match status" value="1"/>
</dbReference>
<comment type="caution">
    <text evidence="7">The sequence shown here is derived from an EMBL/GenBank/DDBJ whole genome shotgun (WGS) entry which is preliminary data.</text>
</comment>
<evidence type="ECO:0000313" key="8">
    <source>
        <dbReference type="Proteomes" id="UP000305654"/>
    </source>
</evidence>
<dbReference type="SUPFAM" id="SSF52540">
    <property type="entry name" value="P-loop containing nucleoside triphosphate hydrolases"/>
    <property type="match status" value="2"/>
</dbReference>
<dbReference type="InterPro" id="IPR050534">
    <property type="entry name" value="Coronavir_polyprotein_1ab"/>
</dbReference>
<reference evidence="7 8" key="1">
    <citation type="submission" date="2019-05" db="EMBL/GenBank/DDBJ databases">
        <authorList>
            <person name="Pankratov T."/>
            <person name="Grouzdev D."/>
        </authorList>
    </citation>
    <scope>NUCLEOTIDE SEQUENCE [LARGE SCALE GENOMIC DNA]</scope>
    <source>
        <strain evidence="7 8">KEBCLARHB70R</strain>
    </source>
</reference>
<name>A0A5R9IYV6_9PROT</name>
<dbReference type="Proteomes" id="UP000305654">
    <property type="component" value="Unassembled WGS sequence"/>
</dbReference>
<keyword evidence="2" id="KW-0547">Nucleotide-binding</keyword>
<evidence type="ECO:0000313" key="7">
    <source>
        <dbReference type="EMBL" id="TLU70664.1"/>
    </source>
</evidence>
<dbReference type="InterPro" id="IPR027417">
    <property type="entry name" value="P-loop_NTPase"/>
</dbReference>
<protein>
    <submittedName>
        <fullName evidence="7">Ti-type conjugative transfer relaxase TraA</fullName>
    </submittedName>
</protein>
<keyword evidence="4" id="KW-0184">Conjugation</keyword>
<feature type="compositionally biased region" description="Basic and acidic residues" evidence="5">
    <location>
        <begin position="906"/>
        <end position="925"/>
    </location>
</feature>
<dbReference type="Gene3D" id="3.30.930.30">
    <property type="match status" value="1"/>
</dbReference>
<keyword evidence="8" id="KW-1185">Reference proteome</keyword>
<dbReference type="GO" id="GO:0003678">
    <property type="term" value="F:DNA helicase activity"/>
    <property type="evidence" value="ECO:0007669"/>
    <property type="project" value="UniProtKB-ARBA"/>
</dbReference>
<evidence type="ECO:0000256" key="5">
    <source>
        <dbReference type="SAM" id="MobiDB-lite"/>
    </source>
</evidence>
<feature type="region of interest" description="Disordered" evidence="5">
    <location>
        <begin position="906"/>
        <end position="937"/>
    </location>
</feature>
<dbReference type="NCBIfam" id="NF010464">
    <property type="entry name" value="PRK13889.1"/>
    <property type="match status" value="1"/>
</dbReference>
<sequence length="937" mass="101561">MAIYHFSAKVIGRSSGRSAVAAAAYRAAECLHDAALGRAHDYTAKAGVIHREILLPDGAAPRWLDRATLWNEVEAGEKRRDAQLARDIEIALPRELGRSEAIRLVRDFGREQFVGRGMVADLNVHWTRAADGELQPHAHVMLTMREVVPGRDGHEEGARFGRKVVAWNDRGLLFGWRERWASLANERLAELGHDVRIDHRSYAAQGIPLEPQHKIGPAGARRAQRGEAAERADEHEGIARRNGARIAAAPEIALDVLTQQHSTFTRRDLARLVHRHTADAAQFADVLAKVEASDELVRLGVDGRGAERFTTQAMLATEQRMEEAAATLGARQAHRVSPARRSDGAGLDGEQALALAHVMRARDLSVVVGYAGTGKSTMLGVARQAWAAEGYTVRGAALSGIAAEGLEGGAGIASRTVHSLLHAWDKGYDTLSARDVLVVDEAGMIGSRQMERLLSAAASAGAKVVLVGDPEQLQAIEAGAAFRAIAERVGSVEITEVRRQRDVWQQQATRELATGRTAQALDRYEAAGMVAGHDTLEAAKAAVVAGWDAVRQARPDASQIILAYRRDDVRDLNEQARAVRRAAGELGADQVLVTERGERTFATGDRLYFLRNERGLGVKNGTLGTLVAIEAGGERLTVRLDGPGGKAGGGTDVTFYLRDYDHIDHGYAATVHKSQGVTVDQAHVLATGLMDRHAAYVGLTRHRDAVRLHWSADEIGSRDKLAQVLGRERLKDTSLDYGLGGPGSLGATPAQMQAERDDLVRAYGGRRGVSMPISEIVVPAAAEPAQRVAAGRAGFRDRYAAHQQQRQQAAERDQQAHGLVRQWDGLVKDYTAALPGLGSDPGLAMARERLVAFGQEVRKRPDLVAVLCARDAEFGVAERPTLHGVLGHAQPERAIAAFLEVAETTTRRQQQDQVRQREVELDQARRPTRSRGPSLGM</sequence>
<keyword evidence="3" id="KW-0067">ATP-binding</keyword>
<dbReference type="GO" id="GO:0005524">
    <property type="term" value="F:ATP binding"/>
    <property type="evidence" value="ECO:0007669"/>
    <property type="project" value="UniProtKB-KW"/>
</dbReference>